<name>A0A8B8EDH7_CRAVI</name>
<dbReference type="SUPFAM" id="SSF49842">
    <property type="entry name" value="TNF-like"/>
    <property type="match status" value="1"/>
</dbReference>
<dbReference type="Gene3D" id="2.60.120.40">
    <property type="match status" value="1"/>
</dbReference>
<dbReference type="GO" id="GO:0016020">
    <property type="term" value="C:membrane"/>
    <property type="evidence" value="ECO:0007669"/>
    <property type="project" value="InterPro"/>
</dbReference>
<evidence type="ECO:0000256" key="1">
    <source>
        <dbReference type="ARBA" id="ARBA00008670"/>
    </source>
</evidence>
<dbReference type="RefSeq" id="XP_022338160.1">
    <property type="nucleotide sequence ID" value="XM_022482452.1"/>
</dbReference>
<dbReference type="KEGG" id="cvn:111133787"/>
<dbReference type="InterPro" id="IPR006052">
    <property type="entry name" value="TNF_dom"/>
</dbReference>
<keyword evidence="3" id="KW-0812">Transmembrane</keyword>
<keyword evidence="5" id="KW-1185">Reference proteome</keyword>
<evidence type="ECO:0000313" key="6">
    <source>
        <dbReference type="RefSeq" id="XP_022338160.1"/>
    </source>
</evidence>
<dbReference type="GO" id="GO:0005164">
    <property type="term" value="F:tumor necrosis factor receptor binding"/>
    <property type="evidence" value="ECO:0007669"/>
    <property type="project" value="InterPro"/>
</dbReference>
<organism evidence="5 6">
    <name type="scientific">Crassostrea virginica</name>
    <name type="common">Eastern oyster</name>
    <dbReference type="NCBI Taxonomy" id="6565"/>
    <lineage>
        <taxon>Eukaryota</taxon>
        <taxon>Metazoa</taxon>
        <taxon>Spiralia</taxon>
        <taxon>Lophotrochozoa</taxon>
        <taxon>Mollusca</taxon>
        <taxon>Bivalvia</taxon>
        <taxon>Autobranchia</taxon>
        <taxon>Pteriomorphia</taxon>
        <taxon>Ostreida</taxon>
        <taxon>Ostreoidea</taxon>
        <taxon>Ostreidae</taxon>
        <taxon>Crassostrea</taxon>
    </lineage>
</organism>
<proteinExistence type="inferred from homology"/>
<evidence type="ECO:0000313" key="5">
    <source>
        <dbReference type="Proteomes" id="UP000694844"/>
    </source>
</evidence>
<comment type="similarity">
    <text evidence="1">Belongs to the tumor necrosis factor family.</text>
</comment>
<dbReference type="GO" id="GO:0006955">
    <property type="term" value="P:immune response"/>
    <property type="evidence" value="ECO:0007669"/>
    <property type="project" value="InterPro"/>
</dbReference>
<dbReference type="Proteomes" id="UP000694844">
    <property type="component" value="Chromosome 5"/>
</dbReference>
<keyword evidence="3" id="KW-0472">Membrane</keyword>
<dbReference type="InterPro" id="IPR008983">
    <property type="entry name" value="Tumour_necrosis_fac-like_dom"/>
</dbReference>
<evidence type="ECO:0000256" key="3">
    <source>
        <dbReference type="SAM" id="Phobius"/>
    </source>
</evidence>
<feature type="transmembrane region" description="Helical" evidence="3">
    <location>
        <begin position="81"/>
        <end position="104"/>
    </location>
</feature>
<dbReference type="GeneID" id="111133787"/>
<feature type="region of interest" description="Disordered" evidence="2">
    <location>
        <begin position="1"/>
        <end position="23"/>
    </location>
</feature>
<evidence type="ECO:0000259" key="4">
    <source>
        <dbReference type="Pfam" id="PF00229"/>
    </source>
</evidence>
<reference evidence="6" key="1">
    <citation type="submission" date="2025-08" db="UniProtKB">
        <authorList>
            <consortium name="RefSeq"/>
        </authorList>
    </citation>
    <scope>IDENTIFICATION</scope>
    <source>
        <tissue evidence="6">Whole sample</tissue>
    </source>
</reference>
<gene>
    <name evidence="6" type="primary">LOC111133787</name>
</gene>
<dbReference type="AlphaFoldDB" id="A0A8B8EDH7"/>
<evidence type="ECO:0000256" key="2">
    <source>
        <dbReference type="SAM" id="MobiDB-lite"/>
    </source>
</evidence>
<accession>A0A8B8EDH7</accession>
<keyword evidence="3" id="KW-1133">Transmembrane helix</keyword>
<sequence>MSDKTDAAVERQDENKEEKEPLRVDIDKKQEPVLVNVDAAPLKSEENASVCTEKYTIVNLDPKDLKSCYVVLCQKNCSICLYIALTVSVAVNVVLGVLIIVAVCNRNNDSSSNKSSVLALTQSRRSQFQEDYNRKCSVCVRCNYYSRIKLYRQTFSTVGSNELCCKEDAESLKILANLITTEKRREKTGGIQYIFLYISSRYKEDDTNKKMEDSIKSELKSKSFRLFEKSNKIIVEKGGHYVIFFAVTMTSIRHGNVSISIVRYREEEKQLLSVSMDTKTTELSYNNLMASEVFHLQEGDSVTIRIKGRENLYSYSKTNYFGMYRIG</sequence>
<dbReference type="OrthoDB" id="6158074at2759"/>
<dbReference type="Pfam" id="PF00229">
    <property type="entry name" value="TNF"/>
    <property type="match status" value="1"/>
</dbReference>
<feature type="domain" description="THD" evidence="4">
    <location>
        <begin position="227"/>
        <end position="325"/>
    </location>
</feature>
<protein>
    <submittedName>
        <fullName evidence="6">Uncharacterized protein LOC111133787 isoform X1</fullName>
    </submittedName>
</protein>